<feature type="domain" description="UspA" evidence="2">
    <location>
        <begin position="6"/>
        <end position="156"/>
    </location>
</feature>
<dbReference type="SUPFAM" id="SSF52402">
    <property type="entry name" value="Adenine nucleotide alpha hydrolases-like"/>
    <property type="match status" value="1"/>
</dbReference>
<dbReference type="PRINTS" id="PR01438">
    <property type="entry name" value="UNVRSLSTRESS"/>
</dbReference>
<dbReference type="RefSeq" id="WP_002704862.1">
    <property type="nucleotide sequence ID" value="NZ_AGRW01000049.1"/>
</dbReference>
<name>H7ELK9_9SPIR</name>
<dbReference type="eggNOG" id="COG0589">
    <property type="taxonomic scope" value="Bacteria"/>
</dbReference>
<evidence type="ECO:0000313" key="3">
    <source>
        <dbReference type="EMBL" id="EIC01550.1"/>
    </source>
</evidence>
<dbReference type="PANTHER" id="PTHR46268">
    <property type="entry name" value="STRESS RESPONSE PROTEIN NHAX"/>
    <property type="match status" value="1"/>
</dbReference>
<organism evidence="3 4">
    <name type="scientific">Treponema saccharophilum DSM 2985</name>
    <dbReference type="NCBI Taxonomy" id="907348"/>
    <lineage>
        <taxon>Bacteria</taxon>
        <taxon>Pseudomonadati</taxon>
        <taxon>Spirochaetota</taxon>
        <taxon>Spirochaetia</taxon>
        <taxon>Spirochaetales</taxon>
        <taxon>Treponemataceae</taxon>
        <taxon>Treponema</taxon>
    </lineage>
</organism>
<comment type="caution">
    <text evidence="3">The sequence shown here is derived from an EMBL/GenBank/DDBJ whole genome shotgun (WGS) entry which is preliminary data.</text>
</comment>
<dbReference type="PANTHER" id="PTHR46268:SF6">
    <property type="entry name" value="UNIVERSAL STRESS PROTEIN UP12"/>
    <property type="match status" value="1"/>
</dbReference>
<reference evidence="3 4" key="1">
    <citation type="submission" date="2011-09" db="EMBL/GenBank/DDBJ databases">
        <title>The draft genome of Treponema saccharophilum DSM 2985.</title>
        <authorList>
            <consortium name="US DOE Joint Genome Institute (JGI-PGF)"/>
            <person name="Lucas S."/>
            <person name="Copeland A."/>
            <person name="Lapidus A."/>
            <person name="Glavina del Rio T."/>
            <person name="Dalin E."/>
            <person name="Tice H."/>
            <person name="Bruce D."/>
            <person name="Goodwin L."/>
            <person name="Pitluck S."/>
            <person name="Peters L."/>
            <person name="Kyrpides N."/>
            <person name="Mavromatis K."/>
            <person name="Ivanova N."/>
            <person name="Markowitz V."/>
            <person name="Cheng J.-F."/>
            <person name="Hugenholtz P."/>
            <person name="Woyke T."/>
            <person name="Wu D."/>
            <person name="Gronow S."/>
            <person name="Wellnitz S."/>
            <person name="Brambilla E."/>
            <person name="Klenk H.-P."/>
            <person name="Eisen J.A."/>
        </authorList>
    </citation>
    <scope>NUCLEOTIDE SEQUENCE [LARGE SCALE GENOMIC DNA]</scope>
    <source>
        <strain evidence="3 4">DSM 2985</strain>
    </source>
</reference>
<dbReference type="EMBL" id="AGRW01000049">
    <property type="protein sequence ID" value="EIC01550.1"/>
    <property type="molecule type" value="Genomic_DNA"/>
</dbReference>
<dbReference type="Pfam" id="PF00582">
    <property type="entry name" value="Usp"/>
    <property type="match status" value="1"/>
</dbReference>
<dbReference type="AlphaFoldDB" id="H7ELK9"/>
<dbReference type="PATRIC" id="fig|907348.3.peg.1801"/>
<dbReference type="InterPro" id="IPR006016">
    <property type="entry name" value="UspA"/>
</dbReference>
<keyword evidence="4" id="KW-1185">Reference proteome</keyword>
<dbReference type="OrthoDB" id="359872at2"/>
<proteinExistence type="inferred from homology"/>
<evidence type="ECO:0000259" key="2">
    <source>
        <dbReference type="Pfam" id="PF00582"/>
    </source>
</evidence>
<dbReference type="Gene3D" id="3.40.50.620">
    <property type="entry name" value="HUPs"/>
    <property type="match status" value="1"/>
</dbReference>
<gene>
    <name evidence="3" type="ORF">TresaDRAFT_1159</name>
</gene>
<evidence type="ECO:0000256" key="1">
    <source>
        <dbReference type="ARBA" id="ARBA00008791"/>
    </source>
</evidence>
<sequence length="167" mass="18653">MIKPLFQKIVVAVNGSEQSLRAAMYGIMMAKMFKCELKAVYVVDTDTLRQLELSKFFITEEVSRYRANLKSDGERYLSYLKRLADEKSVKISVELKEGAVWSELIKSAEEFDADLIVLGGKTNGANSMSSVLRRDKVSAANSEIIGSSKCNVLVVKDADVEKLFKLL</sequence>
<dbReference type="Proteomes" id="UP000003571">
    <property type="component" value="Unassembled WGS sequence"/>
</dbReference>
<dbReference type="InterPro" id="IPR006015">
    <property type="entry name" value="Universal_stress_UspA"/>
</dbReference>
<comment type="similarity">
    <text evidence="1">Belongs to the universal stress protein A family.</text>
</comment>
<accession>H7ELK9</accession>
<evidence type="ECO:0000313" key="4">
    <source>
        <dbReference type="Proteomes" id="UP000003571"/>
    </source>
</evidence>
<dbReference type="InterPro" id="IPR014729">
    <property type="entry name" value="Rossmann-like_a/b/a_fold"/>
</dbReference>
<protein>
    <submittedName>
        <fullName evidence="3">UspA domain-containing protein</fullName>
    </submittedName>
</protein>
<dbReference type="STRING" id="907348.TresaDRAFT_1159"/>
<dbReference type="CDD" id="cd00293">
    <property type="entry name" value="USP-like"/>
    <property type="match status" value="1"/>
</dbReference>